<evidence type="ECO:0000256" key="1">
    <source>
        <dbReference type="ARBA" id="ARBA00001933"/>
    </source>
</evidence>
<reference evidence="4" key="2">
    <citation type="journal article" date="2014" name="ISME J.">
        <title>Microbial stratification in low pH oxic and suboxic macroscopic growths along an acid mine drainage.</title>
        <authorList>
            <person name="Mendez-Garcia C."/>
            <person name="Mesa V."/>
            <person name="Sprenger R.R."/>
            <person name="Richter M."/>
            <person name="Diez M.S."/>
            <person name="Solano J."/>
            <person name="Bargiela R."/>
            <person name="Golyshina O.V."/>
            <person name="Manteca A."/>
            <person name="Ramos J.L."/>
            <person name="Gallego J.R."/>
            <person name="Llorente I."/>
            <person name="Martins Dos Santos V.A."/>
            <person name="Jensen O.N."/>
            <person name="Pelaez A.I."/>
            <person name="Sanchez J."/>
            <person name="Ferrer M."/>
        </authorList>
    </citation>
    <scope>NUCLEOTIDE SEQUENCE</scope>
</reference>
<dbReference type="InterPro" id="IPR004839">
    <property type="entry name" value="Aminotransferase_I/II_large"/>
</dbReference>
<dbReference type="GO" id="GO:0016746">
    <property type="term" value="F:acyltransferase activity"/>
    <property type="evidence" value="ECO:0007669"/>
    <property type="project" value="UniProtKB-KW"/>
</dbReference>
<dbReference type="InterPro" id="IPR015421">
    <property type="entry name" value="PyrdxlP-dep_Trfase_major"/>
</dbReference>
<comment type="cofactor">
    <cofactor evidence="1">
        <name>pyridoxal 5'-phosphate</name>
        <dbReference type="ChEBI" id="CHEBI:597326"/>
    </cofactor>
</comment>
<dbReference type="Pfam" id="PF00155">
    <property type="entry name" value="Aminotran_1_2"/>
    <property type="match status" value="1"/>
</dbReference>
<name>T1CIM5_9ZZZZ</name>
<dbReference type="AlphaFoldDB" id="T1CIM5"/>
<gene>
    <name evidence="4" type="ORF">B1B_05951</name>
</gene>
<dbReference type="Gene3D" id="3.40.640.10">
    <property type="entry name" value="Type I PLP-dependent aspartate aminotransferase-like (Major domain)"/>
    <property type="match status" value="1"/>
</dbReference>
<dbReference type="GO" id="GO:0030170">
    <property type="term" value="F:pyridoxal phosphate binding"/>
    <property type="evidence" value="ECO:0007669"/>
    <property type="project" value="InterPro"/>
</dbReference>
<dbReference type="PANTHER" id="PTHR13693:SF3">
    <property type="entry name" value="LD36009P"/>
    <property type="match status" value="1"/>
</dbReference>
<dbReference type="Gene3D" id="3.90.1150.10">
    <property type="entry name" value="Aspartate Aminotransferase, domain 1"/>
    <property type="match status" value="1"/>
</dbReference>
<dbReference type="InterPro" id="IPR015424">
    <property type="entry name" value="PyrdxlP-dep_Trfase"/>
</dbReference>
<evidence type="ECO:0000256" key="2">
    <source>
        <dbReference type="ARBA" id="ARBA00022679"/>
    </source>
</evidence>
<reference evidence="4" key="1">
    <citation type="submission" date="2013-08" db="EMBL/GenBank/DDBJ databases">
        <authorList>
            <person name="Mendez C."/>
            <person name="Richter M."/>
            <person name="Ferrer M."/>
            <person name="Sanchez J."/>
        </authorList>
    </citation>
    <scope>NUCLEOTIDE SEQUENCE</scope>
</reference>
<dbReference type="EMBL" id="AUZY01003780">
    <property type="protein sequence ID" value="EQD67385.1"/>
    <property type="molecule type" value="Genomic_DNA"/>
</dbReference>
<dbReference type="SUPFAM" id="SSF53383">
    <property type="entry name" value="PLP-dependent transferases"/>
    <property type="match status" value="1"/>
</dbReference>
<dbReference type="InterPro" id="IPR050087">
    <property type="entry name" value="AON_synthase_class-II"/>
</dbReference>
<evidence type="ECO:0000259" key="3">
    <source>
        <dbReference type="Pfam" id="PF00155"/>
    </source>
</evidence>
<evidence type="ECO:0000313" key="4">
    <source>
        <dbReference type="EMBL" id="EQD67385.1"/>
    </source>
</evidence>
<comment type="caution">
    <text evidence="4">The sequence shown here is derived from an EMBL/GenBank/DDBJ whole genome shotgun (WGS) entry which is preliminary data.</text>
</comment>
<organism evidence="4">
    <name type="scientific">mine drainage metagenome</name>
    <dbReference type="NCBI Taxonomy" id="410659"/>
    <lineage>
        <taxon>unclassified sequences</taxon>
        <taxon>metagenomes</taxon>
        <taxon>ecological metagenomes</taxon>
    </lineage>
</organism>
<proteinExistence type="predicted"/>
<protein>
    <submittedName>
        <fullName evidence="4">Pyridoxal phosphate-dependent acyltransferase</fullName>
    </submittedName>
</protein>
<keyword evidence="2 4" id="KW-0808">Transferase</keyword>
<feature type="domain" description="Aminotransferase class I/classII large" evidence="3">
    <location>
        <begin position="40"/>
        <end position="217"/>
    </location>
</feature>
<accession>T1CIM5</accession>
<dbReference type="InterPro" id="IPR015422">
    <property type="entry name" value="PyrdxlP-dep_Trfase_small"/>
</dbReference>
<dbReference type="PANTHER" id="PTHR13693">
    <property type="entry name" value="CLASS II AMINOTRANSFERASE/8-AMINO-7-OXONONANOATE SYNTHASE"/>
    <property type="match status" value="1"/>
</dbReference>
<keyword evidence="4" id="KW-0012">Acyltransferase</keyword>
<sequence>MAGMKWVSDELNALEQEKRLVPIRTLDGAQGSHVIIGKKEYLNMCSNNYLGLANHPKVRQAAIDAIKKFGVGAGAVRSIAGTMSLHDDLERKVASFKHMPSSVVYQGGLLANIAAIPVIVGKEDLIFSEELNHASIIDGVRLSGAKRIVYKHLDVDDLRKQLSDHRKDGRRALIISDGVFSMDGDIAPLPEMVKLGVEFDAMTYVDDAHGEGVLGDHGRGIVDHFHLAGRSASRWGPSQRQ</sequence>